<dbReference type="Pfam" id="PF00534">
    <property type="entry name" value="Glycos_transf_1"/>
    <property type="match status" value="1"/>
</dbReference>
<dbReference type="Pfam" id="PF13439">
    <property type="entry name" value="Glyco_transf_4"/>
    <property type="match status" value="1"/>
</dbReference>
<evidence type="ECO:0000313" key="4">
    <source>
        <dbReference type="EMBL" id="QDD13375.1"/>
    </source>
</evidence>
<keyword evidence="1" id="KW-0812">Transmembrane</keyword>
<feature type="transmembrane region" description="Helical" evidence="1">
    <location>
        <begin position="81"/>
        <end position="103"/>
    </location>
</feature>
<keyword evidence="1" id="KW-1133">Transmembrane helix</keyword>
<sequence length="410" mass="47014">MIKIHYHSDCPFFAGCENMLINFFNSEKFRKTHDISFSYRYSVKYSQEFNLRIERPLPVYPLFFLDFSDFSFFDRRLLNRLAILFFRLSLTAFVFLYQIFTLFRLFRKIKPNILHINNGGYPGALSARAAVIAAKLAGIPKVLMVVNNLALDYKRFPRIFDYPIDILVRKLTDLFITGSQVASLQLISVLKLSAEKVNAIHNGISLKKTSSFKKITKKRLGLENFSGVIFGVVALLIERKGHQVLLDAIKNIVEDRIVLDDHFMVLIEGEGPLLKDLRNFVIENKLSTWIKFVGTEDNIVDFMSILDILVLPSIRDEDFPNVIIEAMALSKPVIASRLAGTPEQVIDGVTGILFRPRKSKELSDAICYLVNHPIKRVEMGQAGLIRFKEKFTCQRALNNYSDIYTKLLEI</sequence>
<evidence type="ECO:0000256" key="1">
    <source>
        <dbReference type="SAM" id="Phobius"/>
    </source>
</evidence>
<feature type="transmembrane region" description="Helical" evidence="1">
    <location>
        <begin position="220"/>
        <end position="237"/>
    </location>
</feature>
<keyword evidence="5" id="KW-1185">Reference proteome</keyword>
<dbReference type="KEGG" id="mrk:FIT61_02730"/>
<feature type="domain" description="Glycosyltransferase subfamily 4-like N-terminal" evidence="3">
    <location>
        <begin position="77"/>
        <end position="207"/>
    </location>
</feature>
<gene>
    <name evidence="4" type="ORF">FIT61_02730</name>
</gene>
<dbReference type="InterPro" id="IPR028098">
    <property type="entry name" value="Glyco_trans_4-like_N"/>
</dbReference>
<feature type="domain" description="Glycosyl transferase family 1" evidence="2">
    <location>
        <begin position="229"/>
        <end position="383"/>
    </location>
</feature>
<dbReference type="EMBL" id="CP040986">
    <property type="protein sequence ID" value="QDD13375.1"/>
    <property type="molecule type" value="Genomic_DNA"/>
</dbReference>
<accession>A0AAE6FSW0</accession>
<protein>
    <submittedName>
        <fullName evidence="4">Glycosyltransferase family 4 protein</fullName>
    </submittedName>
</protein>
<dbReference type="SUPFAM" id="SSF53756">
    <property type="entry name" value="UDP-Glycosyltransferase/glycogen phosphorylase"/>
    <property type="match status" value="1"/>
</dbReference>
<reference evidence="4 5" key="1">
    <citation type="journal article" date="2019" name="ISME J.">
        <title>Evolution in action: habitat transition from sediment to the pelagial leads to genome streamlining in Methylophilaceae.</title>
        <authorList>
            <person name="Salcher M."/>
            <person name="Schaefle D."/>
            <person name="Kaspar M."/>
            <person name="Neuenschwander S.M."/>
            <person name="Ghai R."/>
        </authorList>
    </citation>
    <scope>NUCLEOTIDE SEQUENCE [LARGE SCALE GENOMIC DNA]</scope>
    <source>
        <strain evidence="4 5">MMS-RI-1</strain>
    </source>
</reference>
<dbReference type="Gene3D" id="3.40.50.2000">
    <property type="entry name" value="Glycogen Phosphorylase B"/>
    <property type="match status" value="2"/>
</dbReference>
<dbReference type="CDD" id="cd03801">
    <property type="entry name" value="GT4_PimA-like"/>
    <property type="match status" value="1"/>
</dbReference>
<organism evidence="4 5">
    <name type="scientific">Candidatus Methylopumilus rimovensis</name>
    <dbReference type="NCBI Taxonomy" id="2588535"/>
    <lineage>
        <taxon>Bacteria</taxon>
        <taxon>Pseudomonadati</taxon>
        <taxon>Pseudomonadota</taxon>
        <taxon>Betaproteobacteria</taxon>
        <taxon>Nitrosomonadales</taxon>
        <taxon>Methylophilaceae</taxon>
        <taxon>Candidatus Methylopumilus</taxon>
    </lineage>
</organism>
<evidence type="ECO:0000259" key="3">
    <source>
        <dbReference type="Pfam" id="PF13439"/>
    </source>
</evidence>
<proteinExistence type="predicted"/>
<name>A0AAE6FSW0_9PROT</name>
<dbReference type="InterPro" id="IPR001296">
    <property type="entry name" value="Glyco_trans_1"/>
</dbReference>
<evidence type="ECO:0000259" key="2">
    <source>
        <dbReference type="Pfam" id="PF00534"/>
    </source>
</evidence>
<dbReference type="AlphaFoldDB" id="A0AAE6FSW0"/>
<dbReference type="Proteomes" id="UP000312102">
    <property type="component" value="Chromosome"/>
</dbReference>
<dbReference type="PANTHER" id="PTHR12526">
    <property type="entry name" value="GLYCOSYLTRANSFERASE"/>
    <property type="match status" value="1"/>
</dbReference>
<keyword evidence="1" id="KW-0472">Membrane</keyword>
<dbReference type="RefSeq" id="WP_139883083.1">
    <property type="nucleotide sequence ID" value="NZ_CP040986.1"/>
</dbReference>
<evidence type="ECO:0000313" key="5">
    <source>
        <dbReference type="Proteomes" id="UP000312102"/>
    </source>
</evidence>
<dbReference type="GO" id="GO:0016757">
    <property type="term" value="F:glycosyltransferase activity"/>
    <property type="evidence" value="ECO:0007669"/>
    <property type="project" value="InterPro"/>
</dbReference>